<keyword evidence="1" id="KW-0479">Metal-binding</keyword>
<keyword evidence="1" id="KW-0411">Iron-sulfur</keyword>
<dbReference type="Gene3D" id="2.60.120.10">
    <property type="entry name" value="Jelly Rolls"/>
    <property type="match status" value="1"/>
</dbReference>
<dbReference type="Pfam" id="PF13545">
    <property type="entry name" value="HTH_Crp_2"/>
    <property type="match status" value="1"/>
</dbReference>
<dbReference type="PANTHER" id="PTHR24567:SF75">
    <property type="entry name" value="FUMARATE AND NITRATE REDUCTION REGULATORY PROTEIN"/>
    <property type="match status" value="1"/>
</dbReference>
<dbReference type="Gene3D" id="1.10.10.10">
    <property type="entry name" value="Winged helix-like DNA-binding domain superfamily/Winged helix DNA-binding domain"/>
    <property type="match status" value="1"/>
</dbReference>
<keyword evidence="1" id="KW-0004">4Fe-4S</keyword>
<feature type="domain" description="HTH crp-type" evidence="7">
    <location>
        <begin position="148"/>
        <end position="222"/>
    </location>
</feature>
<dbReference type="PRINTS" id="PR00034">
    <property type="entry name" value="HTHCRP"/>
</dbReference>
<keyword evidence="1" id="KW-0408">Iron</keyword>
<dbReference type="InterPro" id="IPR012318">
    <property type="entry name" value="HTH_CRP"/>
</dbReference>
<dbReference type="InterPro" id="IPR014710">
    <property type="entry name" value="RmlC-like_jellyroll"/>
</dbReference>
<comment type="function">
    <text evidence="5">Global transcription factor that controls the expression of over 100 target genes in response to anoxia. It facilitates the adaptation to anaerobic growth conditions by regulating the expression of gene products that are involved in anaerobic energy metabolism. When the terminal electron acceptor, O(2), is no longer available, it represses the synthesis of enzymes involved in aerobic respiration and increases the synthesis of enzymes required for anaerobic respiration.</text>
</comment>
<evidence type="ECO:0000256" key="4">
    <source>
        <dbReference type="ARBA" id="ARBA00023163"/>
    </source>
</evidence>
<dbReference type="PROSITE" id="PS51063">
    <property type="entry name" value="HTH_CRP_2"/>
    <property type="match status" value="1"/>
</dbReference>
<dbReference type="Proteomes" id="UP001275664">
    <property type="component" value="Unassembled WGS sequence"/>
</dbReference>
<comment type="caution">
    <text evidence="8">The sequence shown here is derived from an EMBL/GenBank/DDBJ whole genome shotgun (WGS) entry which is preliminary data.</text>
</comment>
<evidence type="ECO:0000256" key="3">
    <source>
        <dbReference type="ARBA" id="ARBA00023125"/>
    </source>
</evidence>
<protein>
    <submittedName>
        <fullName evidence="8">Crp/Fnr family transcriptional regulator</fullName>
    </submittedName>
</protein>
<evidence type="ECO:0000259" key="6">
    <source>
        <dbReference type="PROSITE" id="PS50042"/>
    </source>
</evidence>
<keyword evidence="2" id="KW-0805">Transcription regulation</keyword>
<reference evidence="8 9" key="1">
    <citation type="submission" date="2023-11" db="EMBL/GenBank/DDBJ databases">
        <title>Scandinavium wanjuensis sp. nov., isolated from lettuce South Korea.</title>
        <authorList>
            <person name="Park J."/>
            <person name="Park S."/>
            <person name="Oh K.K."/>
            <person name="Cho G.S."/>
            <person name="Franz C.M.A.P."/>
        </authorList>
    </citation>
    <scope>NUCLEOTIDE SEQUENCE [LARGE SCALE GENOMIC DNA]</scope>
    <source>
        <strain evidence="8 9">V105_6</strain>
    </source>
</reference>
<evidence type="ECO:0000259" key="7">
    <source>
        <dbReference type="PROSITE" id="PS51063"/>
    </source>
</evidence>
<sequence>MKKNNCVNCATCGFAELCSAFLFEYLDPLFIRDLETKKKIPRGGYLYRVGDKVDALYALRRGIAKVYDSRGQLMGVVLPGQVMGVEELHTGVCRQDIQAATDVEVCMLRSQHFYQMSQLMPGFTDYILRVLSRSARNKQEFISVLTKSDTLQKVQYFLQLLSDTYKEYGFEYRIIELPLSKKELAELLGISISTLSRTLESLSAKGIVVMPNKKEITILDPTTQ</sequence>
<accession>A0ABU4QPU4</accession>
<dbReference type="CDD" id="cd00092">
    <property type="entry name" value="HTH_CRP"/>
    <property type="match status" value="1"/>
</dbReference>
<dbReference type="InterPro" id="IPR036390">
    <property type="entry name" value="WH_DNA-bd_sf"/>
</dbReference>
<keyword evidence="9" id="KW-1185">Reference proteome</keyword>
<keyword evidence="3" id="KW-0238">DNA-binding</keyword>
<keyword evidence="4" id="KW-0804">Transcription</keyword>
<evidence type="ECO:0000313" key="8">
    <source>
        <dbReference type="EMBL" id="MDX6041328.1"/>
    </source>
</evidence>
<dbReference type="InterPro" id="IPR050397">
    <property type="entry name" value="Env_Response_Regulators"/>
</dbReference>
<evidence type="ECO:0000256" key="1">
    <source>
        <dbReference type="ARBA" id="ARBA00022485"/>
    </source>
</evidence>
<name>A0ABU4QPU4_9ENTR</name>
<dbReference type="EMBL" id="JAWXRD010000032">
    <property type="protein sequence ID" value="MDX6041328.1"/>
    <property type="molecule type" value="Genomic_DNA"/>
</dbReference>
<dbReference type="InterPro" id="IPR018490">
    <property type="entry name" value="cNMP-bd_dom_sf"/>
</dbReference>
<evidence type="ECO:0000256" key="2">
    <source>
        <dbReference type="ARBA" id="ARBA00023015"/>
    </source>
</evidence>
<feature type="domain" description="Cyclic nucleotide-binding" evidence="6">
    <location>
        <begin position="13"/>
        <end position="101"/>
    </location>
</feature>
<dbReference type="InterPro" id="IPR000595">
    <property type="entry name" value="cNMP-bd_dom"/>
</dbReference>
<dbReference type="Pfam" id="PF00027">
    <property type="entry name" value="cNMP_binding"/>
    <property type="match status" value="1"/>
</dbReference>
<evidence type="ECO:0000256" key="5">
    <source>
        <dbReference type="ARBA" id="ARBA00037339"/>
    </source>
</evidence>
<dbReference type="SUPFAM" id="SSF46785">
    <property type="entry name" value="Winged helix' DNA-binding domain"/>
    <property type="match status" value="1"/>
</dbReference>
<dbReference type="PROSITE" id="PS50042">
    <property type="entry name" value="CNMP_BINDING_3"/>
    <property type="match status" value="1"/>
</dbReference>
<dbReference type="InterPro" id="IPR036388">
    <property type="entry name" value="WH-like_DNA-bd_sf"/>
</dbReference>
<proteinExistence type="predicted"/>
<dbReference type="SUPFAM" id="SSF51206">
    <property type="entry name" value="cAMP-binding domain-like"/>
    <property type="match status" value="1"/>
</dbReference>
<dbReference type="PANTHER" id="PTHR24567">
    <property type="entry name" value="CRP FAMILY TRANSCRIPTIONAL REGULATORY PROTEIN"/>
    <property type="match status" value="1"/>
</dbReference>
<dbReference type="SMART" id="SM00419">
    <property type="entry name" value="HTH_CRP"/>
    <property type="match status" value="1"/>
</dbReference>
<dbReference type="RefSeq" id="WP_319786391.1">
    <property type="nucleotide sequence ID" value="NZ_JAWXRD010000032.1"/>
</dbReference>
<gene>
    <name evidence="8" type="ORF">SIK69_14135</name>
</gene>
<organism evidence="8 9">
    <name type="scientific">Scandinavium lactucae</name>
    <dbReference type="NCBI Taxonomy" id="3095028"/>
    <lineage>
        <taxon>Bacteria</taxon>
        <taxon>Pseudomonadati</taxon>
        <taxon>Pseudomonadota</taxon>
        <taxon>Gammaproteobacteria</taxon>
        <taxon>Enterobacterales</taxon>
        <taxon>Enterobacteriaceae</taxon>
        <taxon>Scandinavium</taxon>
    </lineage>
</organism>
<evidence type="ECO:0000313" key="9">
    <source>
        <dbReference type="Proteomes" id="UP001275664"/>
    </source>
</evidence>
<dbReference type="CDD" id="cd00038">
    <property type="entry name" value="CAP_ED"/>
    <property type="match status" value="1"/>
</dbReference>